<feature type="compositionally biased region" description="Polar residues" evidence="1">
    <location>
        <begin position="39"/>
        <end position="58"/>
    </location>
</feature>
<reference evidence="2" key="2">
    <citation type="submission" date="2022-07" db="EMBL/GenBank/DDBJ databases">
        <authorList>
            <person name="Goncalves M.F.M."/>
            <person name="Hilario S."/>
            <person name="Van De Peer Y."/>
            <person name="Esteves A.C."/>
            <person name="Alves A."/>
        </authorList>
    </citation>
    <scope>NUCLEOTIDE SEQUENCE</scope>
    <source>
        <strain evidence="2">MUM 19.33</strain>
    </source>
</reference>
<evidence type="ECO:0000313" key="2">
    <source>
        <dbReference type="EMBL" id="KAI6783931.1"/>
    </source>
</evidence>
<sequence>MQLNKPQIKTDTRRHQPQRQHQKPRQQAIPPRSLRQGHHSLSQRARLSCSLRQHSNSPKMDLRLHSPDLWQ</sequence>
<feature type="compositionally biased region" description="Basic and acidic residues" evidence="1">
    <location>
        <begin position="60"/>
        <end position="71"/>
    </location>
</feature>
<name>A0A9P9Y5R7_9HYPO</name>
<proteinExistence type="predicted"/>
<dbReference type="AlphaFoldDB" id="A0A9P9Y5R7"/>
<dbReference type="Proteomes" id="UP001055219">
    <property type="component" value="Unassembled WGS sequence"/>
</dbReference>
<dbReference type="EMBL" id="JAGIXG020000006">
    <property type="protein sequence ID" value="KAI6783931.1"/>
    <property type="molecule type" value="Genomic_DNA"/>
</dbReference>
<comment type="caution">
    <text evidence="2">The sequence shown here is derived from an EMBL/GenBank/DDBJ whole genome shotgun (WGS) entry which is preliminary data.</text>
</comment>
<protein>
    <submittedName>
        <fullName evidence="2">Uncharacterized protein</fullName>
    </submittedName>
</protein>
<reference evidence="2" key="1">
    <citation type="journal article" date="2021" name="J Fungi (Basel)">
        <title>Genomic and Metabolomic Analyses of the Marine Fungus Emericellopsis cladophorae: Insights into Saltwater Adaptability Mechanisms and Its Biosynthetic Potential.</title>
        <authorList>
            <person name="Goncalves M.F.M."/>
            <person name="Hilario S."/>
            <person name="Van de Peer Y."/>
            <person name="Esteves A.C."/>
            <person name="Alves A."/>
        </authorList>
    </citation>
    <scope>NUCLEOTIDE SEQUENCE</scope>
    <source>
        <strain evidence="2">MUM 19.33</strain>
    </source>
</reference>
<dbReference type="RefSeq" id="XP_051364787.1">
    <property type="nucleotide sequence ID" value="XM_051503844.1"/>
</dbReference>
<organism evidence="2 3">
    <name type="scientific">Emericellopsis cladophorae</name>
    <dbReference type="NCBI Taxonomy" id="2686198"/>
    <lineage>
        <taxon>Eukaryota</taxon>
        <taxon>Fungi</taxon>
        <taxon>Dikarya</taxon>
        <taxon>Ascomycota</taxon>
        <taxon>Pezizomycotina</taxon>
        <taxon>Sordariomycetes</taxon>
        <taxon>Hypocreomycetidae</taxon>
        <taxon>Hypocreales</taxon>
        <taxon>Bionectriaceae</taxon>
        <taxon>Emericellopsis</taxon>
    </lineage>
</organism>
<feature type="compositionally biased region" description="Basic residues" evidence="1">
    <location>
        <begin position="15"/>
        <end position="24"/>
    </location>
</feature>
<evidence type="ECO:0000256" key="1">
    <source>
        <dbReference type="SAM" id="MobiDB-lite"/>
    </source>
</evidence>
<accession>A0A9P9Y5R7</accession>
<evidence type="ECO:0000313" key="3">
    <source>
        <dbReference type="Proteomes" id="UP001055219"/>
    </source>
</evidence>
<keyword evidence="3" id="KW-1185">Reference proteome</keyword>
<gene>
    <name evidence="2" type="ORF">J7T54_001807</name>
</gene>
<feature type="region of interest" description="Disordered" evidence="1">
    <location>
        <begin position="1"/>
        <end position="71"/>
    </location>
</feature>
<dbReference type="GeneID" id="75828324"/>